<dbReference type="InterPro" id="IPR037523">
    <property type="entry name" value="VOC_core"/>
</dbReference>
<geneLocation type="plasmid" evidence="2 3">
    <name>unnamed1</name>
</geneLocation>
<evidence type="ECO:0000313" key="3">
    <source>
        <dbReference type="Proteomes" id="UP000013243"/>
    </source>
</evidence>
<dbReference type="SUPFAM" id="SSF54593">
    <property type="entry name" value="Glyoxalase/Bleomycin resistance protein/Dihydroxybiphenyl dioxygenase"/>
    <property type="match status" value="1"/>
</dbReference>
<dbReference type="OrthoDB" id="9812656at2"/>
<evidence type="ECO:0000259" key="1">
    <source>
        <dbReference type="PROSITE" id="PS51819"/>
    </source>
</evidence>
<organism evidence="2 3">
    <name type="scientific">Tritonibacter mobilis F1926</name>
    <dbReference type="NCBI Taxonomy" id="1265309"/>
    <lineage>
        <taxon>Bacteria</taxon>
        <taxon>Pseudomonadati</taxon>
        <taxon>Pseudomonadota</taxon>
        <taxon>Alphaproteobacteria</taxon>
        <taxon>Rhodobacterales</taxon>
        <taxon>Paracoccaceae</taxon>
        <taxon>Tritonibacter</taxon>
    </lineage>
</organism>
<keyword evidence="2" id="KW-0614">Plasmid</keyword>
<proteinExistence type="predicted"/>
<dbReference type="GeneID" id="28251985"/>
<accession>A0A1B1A8K2</accession>
<gene>
    <name evidence="2" type="ORF">K529_019085</name>
</gene>
<reference evidence="2 3" key="1">
    <citation type="journal article" date="2016" name="ISME J.">
        <title>Global occurrence and heterogeneity of the Roseobacter-clade species Ruegeria mobilis.</title>
        <authorList>
            <person name="Sonnenschein E."/>
            <person name="Gram L."/>
        </authorList>
    </citation>
    <scope>NUCLEOTIDE SEQUENCE [LARGE SCALE GENOMIC DNA]</scope>
    <source>
        <strain evidence="2 3">F1926</strain>
        <plasmid evidence="2 3">unnamed1</plasmid>
    </source>
</reference>
<dbReference type="KEGG" id="rmb:K529_019085"/>
<dbReference type="InterPro" id="IPR041581">
    <property type="entry name" value="Glyoxalase_6"/>
</dbReference>
<evidence type="ECO:0000313" key="2">
    <source>
        <dbReference type="EMBL" id="ANP42870.1"/>
    </source>
</evidence>
<dbReference type="PROSITE" id="PS51819">
    <property type="entry name" value="VOC"/>
    <property type="match status" value="1"/>
</dbReference>
<dbReference type="InterPro" id="IPR029068">
    <property type="entry name" value="Glyas_Bleomycin-R_OHBP_Dase"/>
</dbReference>
<sequence>MRLSHISLTARDAAALGGFYAEVFGYRERRPAKRLSGASVSRGNGLKDADIYSIWLALPDDSGPFLEILEYTQTLNRGRPEVNAPGFGHLAFVVNDLNRVLRDVLRCGGAMQGEVTNFGSAEAPVLIVYVRDPEGNLLELESNHRP</sequence>
<dbReference type="Gene3D" id="3.10.180.10">
    <property type="entry name" value="2,3-Dihydroxybiphenyl 1,2-Dioxygenase, domain 1"/>
    <property type="match status" value="1"/>
</dbReference>
<dbReference type="Proteomes" id="UP000013243">
    <property type="component" value="Plasmid unnamed1"/>
</dbReference>
<name>A0A1B1A8K2_9RHOB</name>
<dbReference type="EMBL" id="CP015231">
    <property type="protein sequence ID" value="ANP42870.1"/>
    <property type="molecule type" value="Genomic_DNA"/>
</dbReference>
<protein>
    <submittedName>
        <fullName evidence="2">Glyoxalase</fullName>
    </submittedName>
</protein>
<feature type="domain" description="VOC" evidence="1">
    <location>
        <begin position="2"/>
        <end position="143"/>
    </location>
</feature>
<dbReference type="RefSeq" id="WP_005656985.1">
    <property type="nucleotide sequence ID" value="NZ_CP015231.1"/>
</dbReference>
<dbReference type="Pfam" id="PF18029">
    <property type="entry name" value="Glyoxalase_6"/>
    <property type="match status" value="1"/>
</dbReference>
<dbReference type="AlphaFoldDB" id="A0A1B1A8K2"/>